<reference evidence="1" key="2">
    <citation type="submission" date="2020-09" db="EMBL/GenBank/DDBJ databases">
        <authorList>
            <person name="Sun Q."/>
            <person name="Zhou Y."/>
        </authorList>
    </citation>
    <scope>NUCLEOTIDE SEQUENCE</scope>
    <source>
        <strain evidence="1">CGMCC 1.15958</strain>
    </source>
</reference>
<evidence type="ECO:0000313" key="1">
    <source>
        <dbReference type="EMBL" id="GGD53660.1"/>
    </source>
</evidence>
<gene>
    <name evidence="1" type="ORF">GCM10011514_17240</name>
</gene>
<keyword evidence="2" id="KW-1185">Reference proteome</keyword>
<comment type="caution">
    <text evidence="1">The sequence shown here is derived from an EMBL/GenBank/DDBJ whole genome shotgun (WGS) entry which is preliminary data.</text>
</comment>
<organism evidence="1 2">
    <name type="scientific">Emticicia aquatilis</name>
    <dbReference type="NCBI Taxonomy" id="1537369"/>
    <lineage>
        <taxon>Bacteria</taxon>
        <taxon>Pseudomonadati</taxon>
        <taxon>Bacteroidota</taxon>
        <taxon>Cytophagia</taxon>
        <taxon>Cytophagales</taxon>
        <taxon>Leadbetterellaceae</taxon>
        <taxon>Emticicia</taxon>
    </lineage>
</organism>
<sequence>MTPQKRQQIIHQILENISIEVPTYQNSEPDWGICEGNVAVCIIDDEGNVYGKIWGDDKLKGRRYYDVAYRKASQVWITGYKTGEFERLIFTDKLNYRDFGIPLPELMGWEGGQPIQLDDETTISCGFSGFKGATDLAIVKKAAEAALQQI</sequence>
<reference evidence="1" key="1">
    <citation type="journal article" date="2014" name="Int. J. Syst. Evol. Microbiol.">
        <title>Complete genome sequence of Corynebacterium casei LMG S-19264T (=DSM 44701T), isolated from a smear-ripened cheese.</title>
        <authorList>
            <consortium name="US DOE Joint Genome Institute (JGI-PGF)"/>
            <person name="Walter F."/>
            <person name="Albersmeier A."/>
            <person name="Kalinowski J."/>
            <person name="Ruckert C."/>
        </authorList>
    </citation>
    <scope>NUCLEOTIDE SEQUENCE</scope>
    <source>
        <strain evidence="1">CGMCC 1.15958</strain>
    </source>
</reference>
<protein>
    <submittedName>
        <fullName evidence="1">Uncharacterized protein</fullName>
    </submittedName>
</protein>
<accession>A0A917DPA4</accession>
<name>A0A917DPA4_9BACT</name>
<dbReference type="RefSeq" id="WP_188765660.1">
    <property type="nucleotide sequence ID" value="NZ_BMKK01000003.1"/>
</dbReference>
<proteinExistence type="predicted"/>
<dbReference type="Gene3D" id="3.30.450.150">
    <property type="entry name" value="Haem-degrading domain"/>
    <property type="match status" value="1"/>
</dbReference>
<dbReference type="Proteomes" id="UP000609064">
    <property type="component" value="Unassembled WGS sequence"/>
</dbReference>
<dbReference type="InterPro" id="IPR038084">
    <property type="entry name" value="PduO/GlcC-like_sf"/>
</dbReference>
<dbReference type="EMBL" id="BMKK01000003">
    <property type="protein sequence ID" value="GGD53660.1"/>
    <property type="molecule type" value="Genomic_DNA"/>
</dbReference>
<dbReference type="SUPFAM" id="SSF143744">
    <property type="entry name" value="GlcG-like"/>
    <property type="match status" value="1"/>
</dbReference>
<evidence type="ECO:0000313" key="2">
    <source>
        <dbReference type="Proteomes" id="UP000609064"/>
    </source>
</evidence>
<dbReference type="AlphaFoldDB" id="A0A917DPA4"/>